<dbReference type="Proteomes" id="UP000094285">
    <property type="component" value="Unassembled WGS sequence"/>
</dbReference>
<dbReference type="OrthoDB" id="445677at2759"/>
<evidence type="ECO:0000256" key="1">
    <source>
        <dbReference type="ARBA" id="ARBA00010465"/>
    </source>
</evidence>
<feature type="compositionally biased region" description="Basic and acidic residues" evidence="4">
    <location>
        <begin position="164"/>
        <end position="177"/>
    </location>
</feature>
<evidence type="ECO:0000259" key="5">
    <source>
        <dbReference type="PROSITE" id="PS51279"/>
    </source>
</evidence>
<dbReference type="EMBL" id="KV453915">
    <property type="protein sequence ID" value="ODV77353.1"/>
    <property type="molecule type" value="Genomic_DNA"/>
</dbReference>
<keyword evidence="7" id="KW-1185">Reference proteome</keyword>
<dbReference type="RefSeq" id="XP_020062475.1">
    <property type="nucleotide sequence ID" value="XM_020211866.1"/>
</dbReference>
<name>A0A1E4SCZ3_9ASCO</name>
<dbReference type="PANTHER" id="PTHR48407">
    <property type="entry name" value="CRANIOFACIAL DEVELOPMENT PROTEIN 1"/>
    <property type="match status" value="1"/>
</dbReference>
<dbReference type="GO" id="GO:0000812">
    <property type="term" value="C:Swr1 complex"/>
    <property type="evidence" value="ECO:0007669"/>
    <property type="project" value="TreeGrafter"/>
</dbReference>
<feature type="compositionally biased region" description="Acidic residues" evidence="4">
    <location>
        <begin position="45"/>
        <end position="78"/>
    </location>
</feature>
<dbReference type="AlphaFoldDB" id="A0A1E4SCZ3"/>
<comment type="function">
    <text evidence="3">Component of the SWR1 complex which mediates the ATP-dependent exchange of histone H2A for the H2A variant HZT1 leading to transcriptional regulation of selected genes by chromatin remodeling. Involved in chromosome stability.</text>
</comment>
<organism evidence="6 7">
    <name type="scientific">Suhomyces tanzawaensis NRRL Y-17324</name>
    <dbReference type="NCBI Taxonomy" id="984487"/>
    <lineage>
        <taxon>Eukaryota</taxon>
        <taxon>Fungi</taxon>
        <taxon>Dikarya</taxon>
        <taxon>Ascomycota</taxon>
        <taxon>Saccharomycotina</taxon>
        <taxon>Pichiomycetes</taxon>
        <taxon>Debaryomycetaceae</taxon>
        <taxon>Suhomyces</taxon>
    </lineage>
</organism>
<reference evidence="7" key="1">
    <citation type="submission" date="2016-05" db="EMBL/GenBank/DDBJ databases">
        <title>Comparative genomics of biotechnologically important yeasts.</title>
        <authorList>
            <consortium name="DOE Joint Genome Institute"/>
            <person name="Riley R."/>
            <person name="Haridas S."/>
            <person name="Wolfe K.H."/>
            <person name="Lopes M.R."/>
            <person name="Hittinger C.T."/>
            <person name="Goker M."/>
            <person name="Salamov A."/>
            <person name="Wisecaver J."/>
            <person name="Long T.M."/>
            <person name="Aerts A.L."/>
            <person name="Barry K."/>
            <person name="Choi C."/>
            <person name="Clum A."/>
            <person name="Coughlan A.Y."/>
            <person name="Deshpande S."/>
            <person name="Douglass A.P."/>
            <person name="Hanson S.J."/>
            <person name="Klenk H.-P."/>
            <person name="Labutti K."/>
            <person name="Lapidus A."/>
            <person name="Lindquist E."/>
            <person name="Lipzen A."/>
            <person name="Meier-Kolthoff J.P."/>
            <person name="Ohm R.A."/>
            <person name="Otillar R.P."/>
            <person name="Pangilinan J."/>
            <person name="Peng Y."/>
            <person name="Rokas A."/>
            <person name="Rosa C.A."/>
            <person name="Scheuner C."/>
            <person name="Sibirny A.A."/>
            <person name="Slot J.C."/>
            <person name="Stielow J.B."/>
            <person name="Sun H."/>
            <person name="Kurtzman C.P."/>
            <person name="Blackwell M."/>
            <person name="Grigoriev I.V."/>
            <person name="Jeffries T.W."/>
        </authorList>
    </citation>
    <scope>NUCLEOTIDE SEQUENCE [LARGE SCALE GENOMIC DNA]</scope>
    <source>
        <strain evidence="7">NRRL Y-17324</strain>
    </source>
</reference>
<dbReference type="STRING" id="984487.A0A1E4SCZ3"/>
<evidence type="ECO:0000313" key="6">
    <source>
        <dbReference type="EMBL" id="ODV77353.1"/>
    </source>
</evidence>
<feature type="compositionally biased region" description="Polar residues" evidence="4">
    <location>
        <begin position="1"/>
        <end position="13"/>
    </location>
</feature>
<evidence type="ECO:0000256" key="4">
    <source>
        <dbReference type="SAM" id="MobiDB-lite"/>
    </source>
</evidence>
<protein>
    <recommendedName>
        <fullName evidence="2">SWR1-complex protein 5</fullName>
    </recommendedName>
</protein>
<accession>A0A1E4SCZ3</accession>
<dbReference type="InterPro" id="IPR011421">
    <property type="entry name" value="BCNT-C"/>
</dbReference>
<feature type="compositionally biased region" description="Polar residues" evidence="4">
    <location>
        <begin position="26"/>
        <end position="41"/>
    </location>
</feature>
<dbReference type="PROSITE" id="PS51279">
    <property type="entry name" value="BCNT_C"/>
    <property type="match status" value="1"/>
</dbReference>
<gene>
    <name evidence="6" type="ORF">CANTADRAFT_91805</name>
</gene>
<evidence type="ECO:0000256" key="2">
    <source>
        <dbReference type="ARBA" id="ARBA00019138"/>
    </source>
</evidence>
<dbReference type="Pfam" id="PF07572">
    <property type="entry name" value="BCNT"/>
    <property type="match status" value="1"/>
</dbReference>
<feature type="region of interest" description="Disordered" evidence="4">
    <location>
        <begin position="154"/>
        <end position="177"/>
    </location>
</feature>
<evidence type="ECO:0000313" key="7">
    <source>
        <dbReference type="Proteomes" id="UP000094285"/>
    </source>
</evidence>
<feature type="domain" description="BCNT-C" evidence="5">
    <location>
        <begin position="247"/>
        <end position="326"/>
    </location>
</feature>
<dbReference type="InterPro" id="IPR027124">
    <property type="entry name" value="Swc5/CFDP1/2"/>
</dbReference>
<sequence>MSTESSDAQNESTRAGGKAVGLPLAESNQLGSGPVHSTPSADNKESEDDDEEEEDDDYDPTAKQDDEEQDDEDDDDDEVASREADYAKIQAQTSQVRTRRQRQNDTDNQASRFIAGFETDERGLVKDLHSSVDIDAIFNDLKTKQEADDWRDLAAQSESVEQTPKAEESHTDDLNPEKIQIESSYTFAGRLITETKLVDADSAEAKAYLNSTASITRVPGQKTIRSHVTVLRTIPGTTEPTELKIKLKRPSLIDKFLSTYGSKKQKLSTLEKSRLDWASFVDKRDIADELKLHGKAGYLDRQDFLGRVQDKRDIEYQKAKDLERQRQWQLQQK</sequence>
<dbReference type="GeneID" id="30986002"/>
<dbReference type="PANTHER" id="PTHR48407:SF1">
    <property type="entry name" value="CRANIOFACIAL DEVELOPMENT PROTEIN 1"/>
    <property type="match status" value="1"/>
</dbReference>
<comment type="similarity">
    <text evidence="1">Belongs to the SWC5 family.</text>
</comment>
<proteinExistence type="inferred from homology"/>
<evidence type="ECO:0000256" key="3">
    <source>
        <dbReference type="ARBA" id="ARBA00025222"/>
    </source>
</evidence>
<feature type="region of interest" description="Disordered" evidence="4">
    <location>
        <begin position="1"/>
        <end position="120"/>
    </location>
</feature>